<dbReference type="OrthoDB" id="9767366at2"/>
<dbReference type="GO" id="GO:0016810">
    <property type="term" value="F:hydrolase activity, acting on carbon-nitrogen (but not peptide) bonds"/>
    <property type="evidence" value="ECO:0007669"/>
    <property type="project" value="InterPro"/>
</dbReference>
<dbReference type="InterPro" id="IPR033932">
    <property type="entry name" value="YtcJ-like"/>
</dbReference>
<feature type="domain" description="Amidohydrolase 3" evidence="1">
    <location>
        <begin position="55"/>
        <end position="546"/>
    </location>
</feature>
<dbReference type="Gene3D" id="2.30.40.10">
    <property type="entry name" value="Urease, subunit C, domain 1"/>
    <property type="match status" value="1"/>
</dbReference>
<dbReference type="InterPro" id="IPR013108">
    <property type="entry name" value="Amidohydro_3"/>
</dbReference>
<reference evidence="2 3" key="1">
    <citation type="submission" date="2018-11" db="EMBL/GenBank/DDBJ databases">
        <authorList>
            <person name="Criscuolo A."/>
        </authorList>
    </citation>
    <scope>NUCLEOTIDE SEQUENCE [LARGE SCALE GENOMIC DNA]</scope>
    <source>
        <strain evidence="2">ATB-66</strain>
    </source>
</reference>
<dbReference type="PANTHER" id="PTHR22642">
    <property type="entry name" value="IMIDAZOLONEPROPIONASE"/>
    <property type="match status" value="1"/>
</dbReference>
<dbReference type="Gene3D" id="3.20.20.140">
    <property type="entry name" value="Metal-dependent hydrolases"/>
    <property type="match status" value="1"/>
</dbReference>
<dbReference type="PANTHER" id="PTHR22642:SF2">
    <property type="entry name" value="PROTEIN LONG AFTER FAR-RED 3"/>
    <property type="match status" value="1"/>
</dbReference>
<dbReference type="EMBL" id="UXAV01000044">
    <property type="protein sequence ID" value="VDC32493.1"/>
    <property type="molecule type" value="Genomic_DNA"/>
</dbReference>
<evidence type="ECO:0000313" key="2">
    <source>
        <dbReference type="EMBL" id="VDC32493.1"/>
    </source>
</evidence>
<sequence length="554" mass="61370">MIKVDLLLKNANVLTLDSKNSRGGSVAVSNGKITGIWKTPEPPKDVISVTEQTNVVDLQGATLLPGFIDTHNHILMYAQMRNQVNCSTPPNQTIVDIIESIGLKAKEVPDGEWVQGYGYDDTLLYEKRHPTRSDLDQVSPNNPVVIRHISGHLLTVNSLALRYAGLDDDVSDPQGGHFGRDNKGHLNGVIYEPAAMRSVLDQLPKQTVGEMIQALGEAAKEYVAQGITTNTDAAVGMFSGPEELEVHLKAAEKKINPMRTQLMIMHHLLRNGEIFSGYSPAMLDKEIRERSNGLAKLDSAKMFQDGSIQGLTGALREPYYNNSDVYGGLIHEQESFQNEVLDLHKRGFRITTHGNGDRAIGSILDAYNYALEKSPRINHRHRIEHVQTAIPEDLTRMEKLGVAGSFFINHVYYWGDRHERIFLGPERARRISPLAEAVQHNLLFTLHSDCPVTPISPLFSVWAAVNRITREGRILGAEQCIDVETALKSMTIYGAKLNFDEDCSGSIEVGKQADFTVLETDPTTVNPMEIKDISINATFINGKPVYGQQTLVTS</sequence>
<accession>A0A3P5XLG1</accession>
<dbReference type="SUPFAM" id="SSF51338">
    <property type="entry name" value="Composite domain of metallo-dependent hydrolases"/>
    <property type="match status" value="1"/>
</dbReference>
<dbReference type="RefSeq" id="WP_124071528.1">
    <property type="nucleotide sequence ID" value="NZ_CBCRXF010000002.1"/>
</dbReference>
<organism evidence="2 3">
    <name type="scientific">Filibacter tadaridae</name>
    <dbReference type="NCBI Taxonomy" id="2483811"/>
    <lineage>
        <taxon>Bacteria</taxon>
        <taxon>Bacillati</taxon>
        <taxon>Bacillota</taxon>
        <taxon>Bacilli</taxon>
        <taxon>Bacillales</taxon>
        <taxon>Caryophanaceae</taxon>
        <taxon>Filibacter</taxon>
    </lineage>
</organism>
<dbReference type="InterPro" id="IPR032466">
    <property type="entry name" value="Metal_Hydrolase"/>
</dbReference>
<dbReference type="AlphaFoldDB" id="A0A3P5XLG1"/>
<proteinExistence type="predicted"/>
<dbReference type="CDD" id="cd01300">
    <property type="entry name" value="YtcJ_like"/>
    <property type="match status" value="1"/>
</dbReference>
<dbReference type="EC" id="3.5.1.91" evidence="2"/>
<dbReference type="InterPro" id="IPR011059">
    <property type="entry name" value="Metal-dep_hydrolase_composite"/>
</dbReference>
<gene>
    <name evidence="2" type="primary">nfdA_2</name>
    <name evidence="2" type="ORF">FILTAD_02721</name>
</gene>
<dbReference type="Proteomes" id="UP000270468">
    <property type="component" value="Unassembled WGS sequence"/>
</dbReference>
<dbReference type="Pfam" id="PF07969">
    <property type="entry name" value="Amidohydro_3"/>
    <property type="match status" value="1"/>
</dbReference>
<keyword evidence="2" id="KW-0378">Hydrolase</keyword>
<protein>
    <submittedName>
        <fullName evidence="2">N-substituted formamide deformylase</fullName>
        <ecNumber evidence="2">3.5.1.91</ecNumber>
    </submittedName>
</protein>
<dbReference type="Gene3D" id="3.10.310.70">
    <property type="match status" value="1"/>
</dbReference>
<evidence type="ECO:0000313" key="3">
    <source>
        <dbReference type="Proteomes" id="UP000270468"/>
    </source>
</evidence>
<dbReference type="SUPFAM" id="SSF51556">
    <property type="entry name" value="Metallo-dependent hydrolases"/>
    <property type="match status" value="1"/>
</dbReference>
<keyword evidence="3" id="KW-1185">Reference proteome</keyword>
<name>A0A3P5XLG1_9BACL</name>
<evidence type="ECO:0000259" key="1">
    <source>
        <dbReference type="Pfam" id="PF07969"/>
    </source>
</evidence>